<keyword evidence="7" id="KW-1185">Reference proteome</keyword>
<evidence type="ECO:0000256" key="3">
    <source>
        <dbReference type="ARBA" id="ARBA00045385"/>
    </source>
</evidence>
<dbReference type="InterPro" id="IPR011333">
    <property type="entry name" value="SKP1/BTB/POZ_sf"/>
</dbReference>
<dbReference type="InterPro" id="IPR016073">
    <property type="entry name" value="Skp1_comp_POZ"/>
</dbReference>
<dbReference type="InterPro" id="IPR016072">
    <property type="entry name" value="Skp1_comp_dimer"/>
</dbReference>
<proteinExistence type="inferred from homology"/>
<evidence type="ECO:0000256" key="2">
    <source>
        <dbReference type="ARBA" id="ARBA00022786"/>
    </source>
</evidence>
<dbReference type="InterPro" id="IPR001232">
    <property type="entry name" value="SKP1-like"/>
</dbReference>
<reference evidence="6 7" key="1">
    <citation type="submission" date="2016-10" db="EMBL/GenBank/DDBJ databases">
        <title>Proteomics and genomics reveal pathogen-plant mechanisms compatible with a hemibiotrophic lifestyle of Diplodia corticola.</title>
        <authorList>
            <person name="Fernandes I."/>
            <person name="De Jonge R."/>
            <person name="Van De Peer Y."/>
            <person name="Devreese B."/>
            <person name="Alves A."/>
            <person name="Esteves A.C."/>
        </authorList>
    </citation>
    <scope>NUCLEOTIDE SEQUENCE [LARGE SCALE GENOMIC DNA]</scope>
    <source>
        <strain evidence="6 7">CBS 112549</strain>
    </source>
</reference>
<dbReference type="EMBL" id="MNUE01000001">
    <property type="protein sequence ID" value="OJD40289.1"/>
    <property type="molecule type" value="Genomic_DNA"/>
</dbReference>
<comment type="function">
    <text evidence="3">Essential component of the SCF (SKP1-CUL1-F-box protein) E3 ubiquitin ligase complexes, which mediate the ubiquitination and subsequent proteasomal degradation of target proteins. Controls sulfur metabolite repression, probably by mediating the inactivation or degradation of the metR transcription factor.</text>
</comment>
<dbReference type="SUPFAM" id="SSF54695">
    <property type="entry name" value="POZ domain"/>
    <property type="match status" value="1"/>
</dbReference>
<dbReference type="OrthoDB" id="66095at2759"/>
<dbReference type="GeneID" id="31010312"/>
<dbReference type="GO" id="GO:0006511">
    <property type="term" value="P:ubiquitin-dependent protein catabolic process"/>
    <property type="evidence" value="ECO:0007669"/>
    <property type="project" value="InterPro"/>
</dbReference>
<dbReference type="Proteomes" id="UP000183809">
    <property type="component" value="Unassembled WGS sequence"/>
</dbReference>
<dbReference type="Pfam" id="PF03931">
    <property type="entry name" value="Skp1_POZ"/>
    <property type="match status" value="1"/>
</dbReference>
<keyword evidence="6" id="KW-0436">Ligase</keyword>
<dbReference type="STRING" id="236234.A0A1J9RIK2"/>
<dbReference type="InterPro" id="IPR036296">
    <property type="entry name" value="SKP1-like_dim_sf"/>
</dbReference>
<evidence type="ECO:0000313" key="7">
    <source>
        <dbReference type="Proteomes" id="UP000183809"/>
    </source>
</evidence>
<comment type="similarity">
    <text evidence="1">Belongs to the SKP1 family.</text>
</comment>
<gene>
    <name evidence="6" type="ORF">BKCO1_1000634</name>
</gene>
<evidence type="ECO:0000259" key="5">
    <source>
        <dbReference type="Pfam" id="PF03931"/>
    </source>
</evidence>
<name>A0A1J9RIK2_9PEZI</name>
<evidence type="ECO:0000259" key="4">
    <source>
        <dbReference type="Pfam" id="PF01466"/>
    </source>
</evidence>
<evidence type="ECO:0000256" key="1">
    <source>
        <dbReference type="ARBA" id="ARBA00009993"/>
    </source>
</evidence>
<feature type="domain" description="SKP1 component dimerisation" evidence="4">
    <location>
        <begin position="216"/>
        <end position="247"/>
    </location>
</feature>
<dbReference type="SMART" id="SM00512">
    <property type="entry name" value="Skp1"/>
    <property type="match status" value="1"/>
</dbReference>
<protein>
    <submittedName>
        <fullName evidence="6">Ubiquitin-protein ligase</fullName>
    </submittedName>
</protein>
<keyword evidence="2" id="KW-0833">Ubl conjugation pathway</keyword>
<dbReference type="AlphaFoldDB" id="A0A1J9RIK2"/>
<dbReference type="SUPFAM" id="SSF81382">
    <property type="entry name" value="Skp1 dimerisation domain-like"/>
    <property type="match status" value="1"/>
</dbReference>
<comment type="caution">
    <text evidence="6">The sequence shown here is derived from an EMBL/GenBank/DDBJ whole genome shotgun (WGS) entry which is preliminary data.</text>
</comment>
<dbReference type="InterPro" id="IPR016897">
    <property type="entry name" value="SKP1"/>
</dbReference>
<dbReference type="RefSeq" id="XP_020135132.1">
    <property type="nucleotide sequence ID" value="XM_020270053.1"/>
</dbReference>
<evidence type="ECO:0000313" key="6">
    <source>
        <dbReference type="EMBL" id="OJD40289.1"/>
    </source>
</evidence>
<feature type="domain" description="SKP1 component POZ" evidence="5">
    <location>
        <begin position="126"/>
        <end position="183"/>
    </location>
</feature>
<dbReference type="PANTHER" id="PTHR11165">
    <property type="entry name" value="SKP1"/>
    <property type="match status" value="1"/>
</dbReference>
<dbReference type="CDD" id="cd18322">
    <property type="entry name" value="BTB_POZ_SKP1"/>
    <property type="match status" value="1"/>
</dbReference>
<organism evidence="6 7">
    <name type="scientific">Diplodia corticola</name>
    <dbReference type="NCBI Taxonomy" id="236234"/>
    <lineage>
        <taxon>Eukaryota</taxon>
        <taxon>Fungi</taxon>
        <taxon>Dikarya</taxon>
        <taxon>Ascomycota</taxon>
        <taxon>Pezizomycotina</taxon>
        <taxon>Dothideomycetes</taxon>
        <taxon>Dothideomycetes incertae sedis</taxon>
        <taxon>Botryosphaeriales</taxon>
        <taxon>Botryosphaeriaceae</taxon>
        <taxon>Diplodia</taxon>
    </lineage>
</organism>
<sequence>MHAPYAFVVHRFFTPQTFSESQCLNDIVSKRSSTVHKNTAKITSSFKSGGGNTGEWTTCLVSLPRHGAPSHNAAFYIRLSLSNQATPEEHNKIEWEMKDKDVSVLTKEGDEDAKATKEKQQTPQNIILTTSDGVELVVERRAAEKSALIKDLIEDFGGHVYQPIPIANVDEQTMRKIIEWCEQETNNAGEWAAKFLEVDQDELFEIILAANYLDIKSLLDAACNAVANKITGKTPQDLCHLFNITDYPLPKPAAAAAAPPSSPNSILPHTHTHNPTLQDIHHARHILQHAPLHSRSRSRTRAGQQPPLPPELALLIVSLGYRPRLLRHTTEERTYRANSFWRPGPYASVAGLYLSSAPLPAPDPSTGVARIVPQRVVFRTRSADQGWADAGGRGTFWNSHTWFEASIVRPVSPETEGGAAAMGDRADHRAEAEVVGAASLGEVLPGVWETPGHARGALAEAGWDFVEGEEGSVVWKVCNNITAKDEYSDYVVEWGRGVAADAKDTEAVGKGKGFLERLDSGCVVVLWARAEQQCWENSVEQASIEIEYEVL</sequence>
<dbReference type="Pfam" id="PF01466">
    <property type="entry name" value="Skp1"/>
    <property type="match status" value="1"/>
</dbReference>
<accession>A0A1J9RIK2</accession>
<dbReference type="GO" id="GO:0016874">
    <property type="term" value="F:ligase activity"/>
    <property type="evidence" value="ECO:0007669"/>
    <property type="project" value="UniProtKB-KW"/>
</dbReference>
<dbReference type="Gene3D" id="3.30.710.10">
    <property type="entry name" value="Potassium Channel Kv1.1, Chain A"/>
    <property type="match status" value="1"/>
</dbReference>